<gene>
    <name evidence="3" type="ORF">DVK44_15975</name>
</gene>
<keyword evidence="2" id="KW-1133">Transmembrane helix</keyword>
<dbReference type="Pfam" id="PF19136">
    <property type="entry name" value="DUF5819"/>
    <property type="match status" value="1"/>
</dbReference>
<dbReference type="Proteomes" id="UP000253868">
    <property type="component" value="Chromosome"/>
</dbReference>
<keyword evidence="2" id="KW-0812">Transmembrane</keyword>
<dbReference type="EMBL" id="CP031194">
    <property type="protein sequence ID" value="AXG78949.1"/>
    <property type="molecule type" value="Genomic_DNA"/>
</dbReference>
<protein>
    <submittedName>
        <fullName evidence="3">Uncharacterized protein</fullName>
    </submittedName>
</protein>
<proteinExistence type="predicted"/>
<accession>A0A345HQH5</accession>
<reference evidence="4" key="1">
    <citation type="submission" date="2018-07" db="EMBL/GenBank/DDBJ databases">
        <authorList>
            <person name="Zhao J."/>
        </authorList>
    </citation>
    <scope>NUCLEOTIDE SEQUENCE [LARGE SCALE GENOMIC DNA]</scope>
    <source>
        <strain evidence="4">GSSD-12</strain>
    </source>
</reference>
<feature type="region of interest" description="Disordered" evidence="1">
    <location>
        <begin position="1"/>
        <end position="27"/>
    </location>
</feature>
<evidence type="ECO:0000313" key="4">
    <source>
        <dbReference type="Proteomes" id="UP000253868"/>
    </source>
</evidence>
<sequence length="246" mass="26959">MDSYDDQEARAGTPAAGSRRPGPPESGGGIVGLSFPYQVAASTALAVIAVLACVHVAMVFLHVAPSNTITKEHGKAVDAWVYPEFEQNWKLFAPNPLQQNIAVQTRAEVESADGTRATTGWIDLSAEDARAIRHNPLPSHVDQNELRRGWDFFVGSHDSQSRPNGLRGKLSERYMRRIVMLRLEDHALGGTVTRIQVRSATTSVGSPVWSKEKVSTRPSYRVFPWWTVSAEDLPEGVRNGSKEAGE</sequence>
<evidence type="ECO:0000256" key="1">
    <source>
        <dbReference type="SAM" id="MobiDB-lite"/>
    </source>
</evidence>
<evidence type="ECO:0000313" key="3">
    <source>
        <dbReference type="EMBL" id="AXG78949.1"/>
    </source>
</evidence>
<keyword evidence="2" id="KW-0472">Membrane</keyword>
<dbReference type="AlphaFoldDB" id="A0A345HQH5"/>
<dbReference type="KEGG" id="spad:DVK44_15975"/>
<keyword evidence="4" id="KW-1185">Reference proteome</keyword>
<feature type="transmembrane region" description="Helical" evidence="2">
    <location>
        <begin position="39"/>
        <end position="61"/>
    </location>
</feature>
<dbReference type="RefSeq" id="WP_114660283.1">
    <property type="nucleotide sequence ID" value="NZ_CP031194.1"/>
</dbReference>
<evidence type="ECO:0000256" key="2">
    <source>
        <dbReference type="SAM" id="Phobius"/>
    </source>
</evidence>
<dbReference type="InterPro" id="IPR043857">
    <property type="entry name" value="DUF5819"/>
</dbReference>
<dbReference type="OrthoDB" id="9342777at2"/>
<name>A0A345HQH5_9ACTN</name>
<organism evidence="3 4">
    <name type="scientific">Streptomyces paludis</name>
    <dbReference type="NCBI Taxonomy" id="2282738"/>
    <lineage>
        <taxon>Bacteria</taxon>
        <taxon>Bacillati</taxon>
        <taxon>Actinomycetota</taxon>
        <taxon>Actinomycetes</taxon>
        <taxon>Kitasatosporales</taxon>
        <taxon>Streptomycetaceae</taxon>
        <taxon>Streptomyces</taxon>
    </lineage>
</organism>